<dbReference type="EMBL" id="JBBNAG010000001">
    <property type="protein sequence ID" value="KAK9166527.1"/>
    <property type="molecule type" value="Genomic_DNA"/>
</dbReference>
<reference evidence="1 2" key="1">
    <citation type="submission" date="2024-01" db="EMBL/GenBank/DDBJ databases">
        <title>Genome assemblies of Stephania.</title>
        <authorList>
            <person name="Yang L."/>
        </authorList>
    </citation>
    <scope>NUCLEOTIDE SEQUENCE [LARGE SCALE GENOMIC DNA]</scope>
    <source>
        <strain evidence="1">JXDWG</strain>
        <tissue evidence="1">Leaf</tissue>
    </source>
</reference>
<keyword evidence="2" id="KW-1185">Reference proteome</keyword>
<proteinExistence type="predicted"/>
<evidence type="ECO:0000313" key="2">
    <source>
        <dbReference type="Proteomes" id="UP001419268"/>
    </source>
</evidence>
<sequence length="176" mass="20171">MENATTFRKDDRDAAGSRFARADELHTSHDQQLQEIIRFQHRQIHSIYTIKGLMAKVVARDRVRDPVECTDRDSDLVMHRDKDMDMFHLDRDFNVSDVALTYIDRRRQMVCSLLGGLGRAQLVAEEPSLSRRSPALQSKMGVWPWASMALGGYGLGSSFIKHHCPLRLASISRKKF</sequence>
<evidence type="ECO:0000313" key="1">
    <source>
        <dbReference type="EMBL" id="KAK9166527.1"/>
    </source>
</evidence>
<comment type="caution">
    <text evidence="1">The sequence shown here is derived from an EMBL/GenBank/DDBJ whole genome shotgun (WGS) entry which is preliminary data.</text>
</comment>
<dbReference type="Proteomes" id="UP001419268">
    <property type="component" value="Unassembled WGS sequence"/>
</dbReference>
<protein>
    <submittedName>
        <fullName evidence="1">Uncharacterized protein</fullName>
    </submittedName>
</protein>
<name>A0AAP0L8I9_9MAGN</name>
<gene>
    <name evidence="1" type="ORF">Scep_001718</name>
</gene>
<accession>A0AAP0L8I9</accession>
<dbReference type="AlphaFoldDB" id="A0AAP0L8I9"/>
<organism evidence="1 2">
    <name type="scientific">Stephania cephalantha</name>
    <dbReference type="NCBI Taxonomy" id="152367"/>
    <lineage>
        <taxon>Eukaryota</taxon>
        <taxon>Viridiplantae</taxon>
        <taxon>Streptophyta</taxon>
        <taxon>Embryophyta</taxon>
        <taxon>Tracheophyta</taxon>
        <taxon>Spermatophyta</taxon>
        <taxon>Magnoliopsida</taxon>
        <taxon>Ranunculales</taxon>
        <taxon>Menispermaceae</taxon>
        <taxon>Menispermoideae</taxon>
        <taxon>Cissampelideae</taxon>
        <taxon>Stephania</taxon>
    </lineage>
</organism>